<dbReference type="Proteomes" id="UP001595816">
    <property type="component" value="Unassembled WGS sequence"/>
</dbReference>
<gene>
    <name evidence="1" type="ORF">ACFOZ4_18205</name>
</gene>
<proteinExistence type="predicted"/>
<evidence type="ECO:0000313" key="1">
    <source>
        <dbReference type="EMBL" id="MFC4132547.1"/>
    </source>
</evidence>
<accession>A0ABV8LNM5</accession>
<keyword evidence="2" id="KW-1185">Reference proteome</keyword>
<dbReference type="RefSeq" id="WP_253753057.1">
    <property type="nucleotide sequence ID" value="NZ_JAMZDZ010000001.1"/>
</dbReference>
<protein>
    <submittedName>
        <fullName evidence="1">Uncharacterized protein</fullName>
    </submittedName>
</protein>
<name>A0ABV8LNM5_9ACTN</name>
<dbReference type="InterPro" id="IPR036291">
    <property type="entry name" value="NAD(P)-bd_dom_sf"/>
</dbReference>
<organism evidence="1 2">
    <name type="scientific">Hamadaea flava</name>
    <dbReference type="NCBI Taxonomy" id="1742688"/>
    <lineage>
        <taxon>Bacteria</taxon>
        <taxon>Bacillati</taxon>
        <taxon>Actinomycetota</taxon>
        <taxon>Actinomycetes</taxon>
        <taxon>Micromonosporales</taxon>
        <taxon>Micromonosporaceae</taxon>
        <taxon>Hamadaea</taxon>
    </lineage>
</organism>
<dbReference type="Gene3D" id="3.40.50.720">
    <property type="entry name" value="NAD(P)-binding Rossmann-like Domain"/>
    <property type="match status" value="1"/>
</dbReference>
<dbReference type="SUPFAM" id="SSF51735">
    <property type="entry name" value="NAD(P)-binding Rossmann-fold domains"/>
    <property type="match status" value="1"/>
</dbReference>
<sequence length="205" mass="21746">MTSTIEVYDPLSSAWLLPAPLGVPVAEETIDLSTWPVDLSEPWSDPAFRDSAYGEGKRQAEAVLAGAAFPVASVRCGHVVGGAAADFTGRLAYYADRLRRDEPIEVPTTAYVSSFITDRQIADVLTWAVGADFTGPVNAASARFDVYELCAALAGATAPRYTSGTSPYAFDRWYAMDTSRLSALGMKLPDAAAWLPAVAAEAMAA</sequence>
<comment type="caution">
    <text evidence="1">The sequence shown here is derived from an EMBL/GenBank/DDBJ whole genome shotgun (WGS) entry which is preliminary data.</text>
</comment>
<dbReference type="EMBL" id="JBHSAY010000009">
    <property type="protein sequence ID" value="MFC4132547.1"/>
    <property type="molecule type" value="Genomic_DNA"/>
</dbReference>
<reference evidence="2" key="1">
    <citation type="journal article" date="2019" name="Int. J. Syst. Evol. Microbiol.">
        <title>The Global Catalogue of Microorganisms (GCM) 10K type strain sequencing project: providing services to taxonomists for standard genome sequencing and annotation.</title>
        <authorList>
            <consortium name="The Broad Institute Genomics Platform"/>
            <consortium name="The Broad Institute Genome Sequencing Center for Infectious Disease"/>
            <person name="Wu L."/>
            <person name="Ma J."/>
        </authorList>
    </citation>
    <scope>NUCLEOTIDE SEQUENCE [LARGE SCALE GENOMIC DNA]</scope>
    <source>
        <strain evidence="2">CGMCC 4.7289</strain>
    </source>
</reference>
<evidence type="ECO:0000313" key="2">
    <source>
        <dbReference type="Proteomes" id="UP001595816"/>
    </source>
</evidence>